<dbReference type="HAMAP" id="MF_00337">
    <property type="entry name" value="Exonuc_7_S"/>
    <property type="match status" value="1"/>
</dbReference>
<keyword evidence="2 6" id="KW-0963">Cytoplasm</keyword>
<dbReference type="GO" id="GO:0008855">
    <property type="term" value="F:exodeoxyribonuclease VII activity"/>
    <property type="evidence" value="ECO:0007669"/>
    <property type="project" value="UniProtKB-UniRule"/>
</dbReference>
<dbReference type="EC" id="3.1.11.6" evidence="6"/>
<comment type="function">
    <text evidence="6">Bidirectionally degrades single-stranded DNA into large acid-insoluble oligonucleotides, which are then degraded further into small acid-soluble oligonucleotides.</text>
</comment>
<dbReference type="GO" id="GO:0006308">
    <property type="term" value="P:DNA catabolic process"/>
    <property type="evidence" value="ECO:0007669"/>
    <property type="project" value="UniProtKB-UniRule"/>
</dbReference>
<comment type="similarity">
    <text evidence="1 6">Belongs to the XseB family.</text>
</comment>
<name>A0A1G7CF68_9PROT</name>
<dbReference type="Gene3D" id="1.10.287.1040">
    <property type="entry name" value="Exonuclease VII, small subunit"/>
    <property type="match status" value="1"/>
</dbReference>
<keyword evidence="5 6" id="KW-0269">Exonuclease</keyword>
<evidence type="ECO:0000313" key="8">
    <source>
        <dbReference type="Proteomes" id="UP000183685"/>
    </source>
</evidence>
<dbReference type="PANTHER" id="PTHR34137">
    <property type="entry name" value="EXODEOXYRIBONUCLEASE 7 SMALL SUBUNIT"/>
    <property type="match status" value="1"/>
</dbReference>
<evidence type="ECO:0000313" key="7">
    <source>
        <dbReference type="EMBL" id="SDE37921.1"/>
    </source>
</evidence>
<keyword evidence="4 6" id="KW-0378">Hydrolase</keyword>
<keyword evidence="3 6" id="KW-0540">Nuclease</keyword>
<comment type="subunit">
    <text evidence="6">Heterooligomer composed of large and small subunits.</text>
</comment>
<gene>
    <name evidence="6" type="primary">xseB</name>
    <name evidence="7" type="ORF">SAMN04488071_2776</name>
</gene>
<dbReference type="NCBIfam" id="NF002139">
    <property type="entry name" value="PRK00977.1-3"/>
    <property type="match status" value="1"/>
</dbReference>
<comment type="subcellular location">
    <subcellularLocation>
        <location evidence="6">Cytoplasm</location>
    </subcellularLocation>
</comment>
<sequence length="85" mass="9121">MNETGKDTKDLSALSFEEAMASLEQIVAKLESGNAPLEQSIELYTRGTQLKAHCEAKLKDAQAKIEKITLDDSGAAAGTQPLEVE</sequence>
<dbReference type="Proteomes" id="UP000183685">
    <property type="component" value="Unassembled WGS sequence"/>
</dbReference>
<dbReference type="PIRSF" id="PIRSF006488">
    <property type="entry name" value="Exonuc_VII_S"/>
    <property type="match status" value="1"/>
</dbReference>
<dbReference type="RefSeq" id="WP_068306849.1">
    <property type="nucleotide sequence ID" value="NZ_DAIOMO010000001.1"/>
</dbReference>
<accession>A0A1G7CF68</accession>
<comment type="catalytic activity">
    <reaction evidence="6">
        <text>Exonucleolytic cleavage in either 5'- to 3'- or 3'- to 5'-direction to yield nucleoside 5'-phosphates.</text>
        <dbReference type="EC" id="3.1.11.6"/>
    </reaction>
</comment>
<reference evidence="7 8" key="1">
    <citation type="submission" date="2016-10" db="EMBL/GenBank/DDBJ databases">
        <authorList>
            <person name="de Groot N.N."/>
        </authorList>
    </citation>
    <scope>NUCLEOTIDE SEQUENCE [LARGE SCALE GENOMIC DNA]</scope>
    <source>
        <strain evidence="7 8">CGMCC 1.9109</strain>
    </source>
</reference>
<evidence type="ECO:0000256" key="1">
    <source>
        <dbReference type="ARBA" id="ARBA00009998"/>
    </source>
</evidence>
<dbReference type="GO" id="GO:0005829">
    <property type="term" value="C:cytosol"/>
    <property type="evidence" value="ECO:0007669"/>
    <property type="project" value="TreeGrafter"/>
</dbReference>
<organism evidence="7 8">
    <name type="scientific">Kordiimonas lacus</name>
    <dbReference type="NCBI Taxonomy" id="637679"/>
    <lineage>
        <taxon>Bacteria</taxon>
        <taxon>Pseudomonadati</taxon>
        <taxon>Pseudomonadota</taxon>
        <taxon>Alphaproteobacteria</taxon>
        <taxon>Kordiimonadales</taxon>
        <taxon>Kordiimonadaceae</taxon>
        <taxon>Kordiimonas</taxon>
    </lineage>
</organism>
<evidence type="ECO:0000256" key="2">
    <source>
        <dbReference type="ARBA" id="ARBA00022490"/>
    </source>
</evidence>
<dbReference type="STRING" id="637679.GCA_001550055_03145"/>
<dbReference type="AlphaFoldDB" id="A0A1G7CF68"/>
<evidence type="ECO:0000256" key="4">
    <source>
        <dbReference type="ARBA" id="ARBA00022801"/>
    </source>
</evidence>
<dbReference type="SUPFAM" id="SSF116842">
    <property type="entry name" value="XseB-like"/>
    <property type="match status" value="1"/>
</dbReference>
<dbReference type="OrthoDB" id="9808145at2"/>
<dbReference type="PANTHER" id="PTHR34137:SF1">
    <property type="entry name" value="EXODEOXYRIBONUCLEASE 7 SMALL SUBUNIT"/>
    <property type="match status" value="1"/>
</dbReference>
<evidence type="ECO:0000256" key="3">
    <source>
        <dbReference type="ARBA" id="ARBA00022722"/>
    </source>
</evidence>
<dbReference type="InterPro" id="IPR003761">
    <property type="entry name" value="Exonuc_VII_S"/>
</dbReference>
<dbReference type="Pfam" id="PF02609">
    <property type="entry name" value="Exonuc_VII_S"/>
    <property type="match status" value="1"/>
</dbReference>
<protein>
    <recommendedName>
        <fullName evidence="6">Exodeoxyribonuclease 7 small subunit</fullName>
        <ecNumber evidence="6">3.1.11.6</ecNumber>
    </recommendedName>
    <alternativeName>
        <fullName evidence="6">Exodeoxyribonuclease VII small subunit</fullName>
        <shortName evidence="6">Exonuclease VII small subunit</shortName>
    </alternativeName>
</protein>
<dbReference type="EMBL" id="FNAK01000006">
    <property type="protein sequence ID" value="SDE37921.1"/>
    <property type="molecule type" value="Genomic_DNA"/>
</dbReference>
<dbReference type="InterPro" id="IPR037004">
    <property type="entry name" value="Exonuc_VII_ssu_sf"/>
</dbReference>
<dbReference type="NCBIfam" id="TIGR01280">
    <property type="entry name" value="xseB"/>
    <property type="match status" value="1"/>
</dbReference>
<dbReference type="GO" id="GO:0009318">
    <property type="term" value="C:exodeoxyribonuclease VII complex"/>
    <property type="evidence" value="ECO:0007669"/>
    <property type="project" value="UniProtKB-UniRule"/>
</dbReference>
<evidence type="ECO:0000256" key="6">
    <source>
        <dbReference type="HAMAP-Rule" id="MF_00337"/>
    </source>
</evidence>
<keyword evidence="8" id="KW-1185">Reference proteome</keyword>
<evidence type="ECO:0000256" key="5">
    <source>
        <dbReference type="ARBA" id="ARBA00022839"/>
    </source>
</evidence>
<proteinExistence type="inferred from homology"/>